<feature type="compositionally biased region" description="Low complexity" evidence="1">
    <location>
        <begin position="51"/>
        <end position="63"/>
    </location>
</feature>
<feature type="region of interest" description="Disordered" evidence="1">
    <location>
        <begin position="41"/>
        <end position="65"/>
    </location>
</feature>
<sequence>MDEVNYLAGPSVEKINVRLRILPDSYIYSITSIWHHLDSPPTSTGSSSILSHPRISPSSTSSPLDNRALSMVNTSQAPDLEGIIHHKIHGNEINVRLVQHLTTTNPPPPTVPVPEAAKRPRHSHRLSNWIPKVAIALTKGIKLEAIAGQVRQKNASYLFIIHQKDGESLKDYIKCFNQAVLEVKDPSDKVVVMAMMERLRPGPLFDSLFLERPKNHVNTPEGYLRKFVVNCMQPKSPDRRYGDNGPPVRDIQTIHGGFGSIGCLSSSQKRHEKETNGRAEKEVYNLSTPLTEAQQAVTSPMMT</sequence>
<protein>
    <submittedName>
        <fullName evidence="2">Uncharacterized protein</fullName>
    </submittedName>
</protein>
<comment type="caution">
    <text evidence="2">The sequence shown here is derived from an EMBL/GenBank/DDBJ whole genome shotgun (WGS) entry which is preliminary data.</text>
</comment>
<evidence type="ECO:0000256" key="1">
    <source>
        <dbReference type="SAM" id="MobiDB-lite"/>
    </source>
</evidence>
<gene>
    <name evidence="2" type="ORF">Acr_00g0045140</name>
</gene>
<accession>A0A7J0DJ27</accession>
<dbReference type="AlphaFoldDB" id="A0A7J0DJ27"/>
<organism evidence="2 3">
    <name type="scientific">Actinidia rufa</name>
    <dbReference type="NCBI Taxonomy" id="165716"/>
    <lineage>
        <taxon>Eukaryota</taxon>
        <taxon>Viridiplantae</taxon>
        <taxon>Streptophyta</taxon>
        <taxon>Embryophyta</taxon>
        <taxon>Tracheophyta</taxon>
        <taxon>Spermatophyta</taxon>
        <taxon>Magnoliopsida</taxon>
        <taxon>eudicotyledons</taxon>
        <taxon>Gunneridae</taxon>
        <taxon>Pentapetalae</taxon>
        <taxon>asterids</taxon>
        <taxon>Ericales</taxon>
        <taxon>Actinidiaceae</taxon>
        <taxon>Actinidia</taxon>
    </lineage>
</organism>
<proteinExistence type="predicted"/>
<name>A0A7J0DJ27_9ERIC</name>
<dbReference type="OrthoDB" id="1752139at2759"/>
<evidence type="ECO:0000313" key="3">
    <source>
        <dbReference type="Proteomes" id="UP000585474"/>
    </source>
</evidence>
<keyword evidence="3" id="KW-1185">Reference proteome</keyword>
<reference evidence="3" key="1">
    <citation type="submission" date="2019-07" db="EMBL/GenBank/DDBJ databases">
        <title>De Novo Assembly of kiwifruit Actinidia rufa.</title>
        <authorList>
            <person name="Sugita-Konishi S."/>
            <person name="Sato K."/>
            <person name="Mori E."/>
            <person name="Abe Y."/>
            <person name="Kisaki G."/>
            <person name="Hamano K."/>
            <person name="Suezawa K."/>
            <person name="Otani M."/>
            <person name="Fukuda T."/>
            <person name="Manabe T."/>
            <person name="Gomi K."/>
            <person name="Tabuchi M."/>
            <person name="Akimitsu K."/>
            <person name="Kataoka I."/>
        </authorList>
    </citation>
    <scope>NUCLEOTIDE SEQUENCE [LARGE SCALE GENOMIC DNA]</scope>
    <source>
        <strain evidence="3">cv. Fuchu</strain>
    </source>
</reference>
<feature type="compositionally biased region" description="Polar residues" evidence="1">
    <location>
        <begin position="41"/>
        <end position="50"/>
    </location>
</feature>
<dbReference type="Proteomes" id="UP000585474">
    <property type="component" value="Unassembled WGS sequence"/>
</dbReference>
<dbReference type="EMBL" id="BJWL01000247">
    <property type="protein sequence ID" value="GFS36287.1"/>
    <property type="molecule type" value="Genomic_DNA"/>
</dbReference>
<evidence type="ECO:0000313" key="2">
    <source>
        <dbReference type="EMBL" id="GFS36287.1"/>
    </source>
</evidence>